<evidence type="ECO:0000259" key="4">
    <source>
        <dbReference type="PROSITE" id="PS50097"/>
    </source>
</evidence>
<proteinExistence type="predicted"/>
<evidence type="ECO:0000313" key="6">
    <source>
        <dbReference type="Proteomes" id="UP000053263"/>
    </source>
</evidence>
<sequence length="1347" mass="146349">MTQLHSCFTLRNQHAFHRILDSGSSGRGQPASLTRPSPLAVDVNARDALGRTVLHLACTTPEPWALEFVRILLAQPTINVNVADMESHWTPLHRALYHGNIAAARLLLQRADTDTSLKDLEGYGPFDVYNATLRTTKPSAEGDMELFTWGANRNATLAHADSDDRAHPEHVALPPKDGIPIHVRQVQMSRLHTAVVTSEPHGNLRMCGFGSGGRLGPGRHTQYTPAPLQPLSHTIVAVALGQDHTLALTSAGEVLSWGLNRFAQLGYVVEGLGRLDEPIQAAPRKVHGALKKEYVRGVAACKTASACWTDRDVFTWGTNSGQLGHEQPVQVAPRKVTKVAQAVLAIALTDSAMVCLLDTHDVLCIWNDRHFKVNFPDHAFPAEMQVYRPPQAVRDANIAKVTSCDDTFAALSANGELFVFAVPKPAEADKERGAVVKPQRVWALRKQFSAVRDVALGQDGSIIICTDSGHVFVRSRSSTKSGGAKAFKFQRVPGIQRVVQVCANNTGAFGALRRDYRPAPIELTGRTLAEDLAGVQPYLVGVPLPEAAIVASPVLDADDDEDDVPIQRDVAVLLRLLALLGREHTGAAEFGIAVAHGADIGVHVSSGLVFPAHRVVLAARCFMLNEVLSTGQVLRDERAKISIVSADMFSRSSRMPSASKPHLSITGCSPISVAILLGYLYSDELLAIWDRRISTAAHVQLHEQHVNPAAVKTELQALARILDLPLLTTAMESPAKRAPAASLAADLTHLFNDAQGMRRADPLAANVVLRLSDRDVMCHSTILRARSPFFAAFFDDNDWTVRRWDGDGTLSVDMRHLSWCVMEFVLRYMCCGVETGLFETLDFVESLDNALEFVFEVMSAANELLLDRLVLLCSACILEHLNANNACFILADATHFHATALVDAVQSYIAANMELFLESHMLDDLSPNLVKQLATFVRCAQTDKSPITRSGRQAQQAMEKHRAWLEQQDFAQPIIRSKGSLRESPKLSPASLKNSRRPSVTSLSLGSPSMRSLPVNRPPPSNDEEDLFEMDGAEPLPALNMEKGPVLASLPDVGEPSEPWKGKSALPKADMKAIMAEAERSNRGPTPAYRGPGSFDASSSKLSAAERTPQKNRRKLQWSSSSENLDRAGSSSRSPWRIPAGKPMPAPISLSEVGPSSVERGAAIPGTPPSLGRSAVSGSPSQPTRPGLGPVFFPSKQTLPKAGSSAPRRVSGKVDGAAWTLPPVQPVVEPSSLEASLSFVAIQQLQLDQGAAPTRDKRSLREIQEEEQARQAEADFLKWWAAEEERLRLEAAEQEPPRSAKPRKAPRKQKGPKEQKSASTMPVPVSQAARKPRRSRANKQASDVADS</sequence>
<keyword evidence="1" id="KW-0677">Repeat</keyword>
<feature type="region of interest" description="Disordered" evidence="3">
    <location>
        <begin position="1047"/>
        <end position="1211"/>
    </location>
</feature>
<gene>
    <name evidence="5" type="ORF">PLICRDRAFT_148306</name>
</gene>
<feature type="region of interest" description="Disordered" evidence="3">
    <location>
        <begin position="1248"/>
        <end position="1268"/>
    </location>
</feature>
<dbReference type="Gene3D" id="1.25.40.20">
    <property type="entry name" value="Ankyrin repeat-containing domain"/>
    <property type="match status" value="1"/>
</dbReference>
<dbReference type="Proteomes" id="UP000053263">
    <property type="component" value="Unassembled WGS sequence"/>
</dbReference>
<dbReference type="InterPro" id="IPR051625">
    <property type="entry name" value="Signaling_Regulatory_Domain"/>
</dbReference>
<feature type="compositionally biased region" description="Polar residues" evidence="3">
    <location>
        <begin position="1117"/>
        <end position="1134"/>
    </location>
</feature>
<dbReference type="HOGENOM" id="CLU_002285_0_0_1"/>
<dbReference type="InterPro" id="IPR009091">
    <property type="entry name" value="RCC1/BLIP-II"/>
</dbReference>
<keyword evidence="6" id="KW-1185">Reference proteome</keyword>
<dbReference type="InterPro" id="IPR002110">
    <property type="entry name" value="Ankyrin_rpt"/>
</dbReference>
<feature type="compositionally biased region" description="Basic residues" evidence="3">
    <location>
        <begin position="1300"/>
        <end position="1310"/>
    </location>
</feature>
<dbReference type="SUPFAM" id="SSF50985">
    <property type="entry name" value="RCC1/BLIP-II"/>
    <property type="match status" value="1"/>
</dbReference>
<dbReference type="Gene3D" id="2.130.10.30">
    <property type="entry name" value="Regulator of chromosome condensation 1/beta-lactamase-inhibitor protein II"/>
    <property type="match status" value="1"/>
</dbReference>
<feature type="repeat" description="RCC1" evidence="2">
    <location>
        <begin position="202"/>
        <end position="251"/>
    </location>
</feature>
<dbReference type="SMART" id="SM00248">
    <property type="entry name" value="ANK"/>
    <property type="match status" value="2"/>
</dbReference>
<dbReference type="Gene3D" id="3.30.710.10">
    <property type="entry name" value="Potassium Channel Kv1.1, Chain A"/>
    <property type="match status" value="2"/>
</dbReference>
<dbReference type="SUPFAM" id="SSF54695">
    <property type="entry name" value="POZ domain"/>
    <property type="match status" value="1"/>
</dbReference>
<evidence type="ECO:0000256" key="2">
    <source>
        <dbReference type="PROSITE-ProRule" id="PRU00235"/>
    </source>
</evidence>
<evidence type="ECO:0000256" key="1">
    <source>
        <dbReference type="ARBA" id="ARBA00022737"/>
    </source>
</evidence>
<reference evidence="5 6" key="1">
    <citation type="submission" date="2014-06" db="EMBL/GenBank/DDBJ databases">
        <title>Evolutionary Origins and Diversification of the Mycorrhizal Mutualists.</title>
        <authorList>
            <consortium name="DOE Joint Genome Institute"/>
            <consortium name="Mycorrhizal Genomics Consortium"/>
            <person name="Kohler A."/>
            <person name="Kuo A."/>
            <person name="Nagy L.G."/>
            <person name="Floudas D."/>
            <person name="Copeland A."/>
            <person name="Barry K.W."/>
            <person name="Cichocki N."/>
            <person name="Veneault-Fourrey C."/>
            <person name="LaButti K."/>
            <person name="Lindquist E.A."/>
            <person name="Lipzen A."/>
            <person name="Lundell T."/>
            <person name="Morin E."/>
            <person name="Murat C."/>
            <person name="Riley R."/>
            <person name="Ohm R."/>
            <person name="Sun H."/>
            <person name="Tunlid A."/>
            <person name="Henrissat B."/>
            <person name="Grigoriev I.V."/>
            <person name="Hibbett D.S."/>
            <person name="Martin F."/>
        </authorList>
    </citation>
    <scope>NUCLEOTIDE SEQUENCE [LARGE SCALE GENOMIC DNA]</scope>
    <source>
        <strain evidence="5 6">FD-325 SS-3</strain>
    </source>
</reference>
<dbReference type="InterPro" id="IPR011333">
    <property type="entry name" value="SKP1/BTB/POZ_sf"/>
</dbReference>
<feature type="domain" description="BTB" evidence="4">
    <location>
        <begin position="598"/>
        <end position="685"/>
    </location>
</feature>
<dbReference type="PANTHER" id="PTHR22872:SF2">
    <property type="entry name" value="INHIBITOR OF BRUTON TYROSINE KINASE"/>
    <property type="match status" value="1"/>
</dbReference>
<dbReference type="InterPro" id="IPR000210">
    <property type="entry name" value="BTB/POZ_dom"/>
</dbReference>
<dbReference type="OrthoDB" id="1893551at2759"/>
<dbReference type="EMBL" id="KN832585">
    <property type="protein sequence ID" value="KII83066.1"/>
    <property type="molecule type" value="Genomic_DNA"/>
</dbReference>
<feature type="compositionally biased region" description="Basic and acidic residues" evidence="3">
    <location>
        <begin position="1254"/>
        <end position="1268"/>
    </location>
</feature>
<dbReference type="SUPFAM" id="SSF48403">
    <property type="entry name" value="Ankyrin repeat"/>
    <property type="match status" value="1"/>
</dbReference>
<dbReference type="CDD" id="cd18500">
    <property type="entry name" value="BACK_IBtk"/>
    <property type="match status" value="1"/>
</dbReference>
<dbReference type="Pfam" id="PF13540">
    <property type="entry name" value="RCC1_2"/>
    <property type="match status" value="1"/>
</dbReference>
<accession>A0A0C9SK39</accession>
<dbReference type="Pfam" id="PF00651">
    <property type="entry name" value="BTB"/>
    <property type="match status" value="1"/>
</dbReference>
<dbReference type="InterPro" id="IPR036770">
    <property type="entry name" value="Ankyrin_rpt-contain_sf"/>
</dbReference>
<organism evidence="5 6">
    <name type="scientific">Plicaturopsis crispa FD-325 SS-3</name>
    <dbReference type="NCBI Taxonomy" id="944288"/>
    <lineage>
        <taxon>Eukaryota</taxon>
        <taxon>Fungi</taxon>
        <taxon>Dikarya</taxon>
        <taxon>Basidiomycota</taxon>
        <taxon>Agaricomycotina</taxon>
        <taxon>Agaricomycetes</taxon>
        <taxon>Agaricomycetidae</taxon>
        <taxon>Amylocorticiales</taxon>
        <taxon>Amylocorticiaceae</taxon>
        <taxon>Plicatura</taxon>
        <taxon>Plicaturopsis crispa</taxon>
    </lineage>
</organism>
<feature type="domain" description="BTB" evidence="4">
    <location>
        <begin position="765"/>
        <end position="829"/>
    </location>
</feature>
<dbReference type="InterPro" id="IPR000408">
    <property type="entry name" value="Reg_chr_condens"/>
</dbReference>
<dbReference type="PANTHER" id="PTHR22872">
    <property type="entry name" value="BTK-BINDING PROTEIN-RELATED"/>
    <property type="match status" value="1"/>
</dbReference>
<evidence type="ECO:0000313" key="5">
    <source>
        <dbReference type="EMBL" id="KII83066.1"/>
    </source>
</evidence>
<dbReference type="Pfam" id="PF12796">
    <property type="entry name" value="Ank_2"/>
    <property type="match status" value="1"/>
</dbReference>
<dbReference type="PROSITE" id="PS50012">
    <property type="entry name" value="RCC1_3"/>
    <property type="match status" value="2"/>
</dbReference>
<feature type="region of interest" description="Disordered" evidence="3">
    <location>
        <begin position="975"/>
        <end position="1028"/>
    </location>
</feature>
<dbReference type="CDD" id="cd18186">
    <property type="entry name" value="BTB_POZ_ZBTB_KLHL-like"/>
    <property type="match status" value="2"/>
</dbReference>
<name>A0A0C9SK39_PLICR</name>
<evidence type="ECO:0000256" key="3">
    <source>
        <dbReference type="SAM" id="MobiDB-lite"/>
    </source>
</evidence>
<feature type="compositionally biased region" description="Polar residues" evidence="3">
    <location>
        <begin position="991"/>
        <end position="1010"/>
    </location>
</feature>
<dbReference type="PROSITE" id="PS50097">
    <property type="entry name" value="BTB"/>
    <property type="match status" value="2"/>
</dbReference>
<feature type="repeat" description="RCC1" evidence="2">
    <location>
        <begin position="144"/>
        <end position="199"/>
    </location>
</feature>
<protein>
    <recommendedName>
        <fullName evidence="4">BTB domain-containing protein</fullName>
    </recommendedName>
</protein>
<dbReference type="SMART" id="SM00225">
    <property type="entry name" value="BTB"/>
    <property type="match status" value="2"/>
</dbReference>
<feature type="region of interest" description="Disordered" evidence="3">
    <location>
        <begin position="1290"/>
        <end position="1347"/>
    </location>
</feature>